<evidence type="ECO:0000313" key="3">
    <source>
        <dbReference type="Proteomes" id="UP000030710"/>
    </source>
</evidence>
<dbReference type="InterPro" id="IPR003847">
    <property type="entry name" value="Put_antitoxin"/>
</dbReference>
<keyword evidence="1" id="KW-1277">Toxin-antitoxin system</keyword>
<dbReference type="Proteomes" id="UP000030710">
    <property type="component" value="Unassembled WGS sequence"/>
</dbReference>
<gene>
    <name evidence="2" type="ORF">J07HQW2_01659</name>
</gene>
<dbReference type="HOGENOM" id="CLU_1860670_0_0_2"/>
<protein>
    <submittedName>
        <fullName evidence="2">Uncharacterized protein</fullName>
    </submittedName>
</protein>
<name>U1NDX8_9EURY</name>
<accession>U1NDX8</accession>
<dbReference type="AlphaFoldDB" id="U1NDX8"/>
<dbReference type="EMBL" id="KE356561">
    <property type="protein sequence ID" value="ERG95210.1"/>
    <property type="molecule type" value="Genomic_DNA"/>
</dbReference>
<reference evidence="2 3" key="1">
    <citation type="journal article" date="2013" name="PLoS ONE">
        <title>Assembly-driven community genomics of a hypersaline microbial ecosystem.</title>
        <authorList>
            <person name="Podell S."/>
            <person name="Ugalde J.A."/>
            <person name="Narasingarao P."/>
            <person name="Banfield J.F."/>
            <person name="Heidelberg K.B."/>
            <person name="Allen E.E."/>
        </authorList>
    </citation>
    <scope>NUCLEOTIDE SEQUENCE [LARGE SCALE GENOMIC DNA]</scope>
    <source>
        <strain evidence="3">J07HQW2</strain>
    </source>
</reference>
<evidence type="ECO:0000256" key="1">
    <source>
        <dbReference type="ARBA" id="ARBA00022649"/>
    </source>
</evidence>
<dbReference type="eggNOG" id="arCOG02681">
    <property type="taxonomic scope" value="Archaea"/>
</dbReference>
<proteinExistence type="predicted"/>
<organism evidence="2 3">
    <name type="scientific">Haloquadratum walsbyi J07HQW2</name>
    <dbReference type="NCBI Taxonomy" id="1238425"/>
    <lineage>
        <taxon>Archaea</taxon>
        <taxon>Methanobacteriati</taxon>
        <taxon>Methanobacteriota</taxon>
        <taxon>Stenosarchaea group</taxon>
        <taxon>Halobacteria</taxon>
        <taxon>Halobacteriales</taxon>
        <taxon>Haloferacaceae</taxon>
        <taxon>Haloquadratum</taxon>
    </lineage>
</organism>
<dbReference type="Pfam" id="PF02697">
    <property type="entry name" value="VAPB_antitox"/>
    <property type="match status" value="1"/>
</dbReference>
<sequence length="137" mass="15541">MNVLQRGFFELGLGMSRRHTRGDSDRYGRDSLRVRVCKSRRGNGKPRGLTPKRFTYGTHMQHMSKDISISDDVYRRLKREKGDRSFSEVIADKLDGGGEISDVTGQGIFDAETPDKVADEIERLSEGTMDRVTDEDL</sequence>
<evidence type="ECO:0000313" key="2">
    <source>
        <dbReference type="EMBL" id="ERG95210.1"/>
    </source>
</evidence>